<dbReference type="EMBL" id="BJWL01000011">
    <property type="protein sequence ID" value="GFY96809.1"/>
    <property type="molecule type" value="Genomic_DNA"/>
</dbReference>
<evidence type="ECO:0008006" key="6">
    <source>
        <dbReference type="Google" id="ProtNLM"/>
    </source>
</evidence>
<feature type="region of interest" description="Disordered" evidence="1">
    <location>
        <begin position="277"/>
        <end position="297"/>
    </location>
</feature>
<dbReference type="GO" id="GO:0004523">
    <property type="term" value="F:RNA-DNA hybrid ribonuclease activity"/>
    <property type="evidence" value="ECO:0007669"/>
    <property type="project" value="InterPro"/>
</dbReference>
<keyword evidence="5" id="KW-1185">Reference proteome</keyword>
<proteinExistence type="predicted"/>
<dbReference type="PANTHER" id="PTHR48475:SF2">
    <property type="entry name" value="RIBONUCLEASE H"/>
    <property type="match status" value="1"/>
</dbReference>
<dbReference type="InterPro" id="IPR036397">
    <property type="entry name" value="RNaseH_sf"/>
</dbReference>
<dbReference type="SUPFAM" id="SSF53098">
    <property type="entry name" value="Ribonuclease H-like"/>
    <property type="match status" value="2"/>
</dbReference>
<organism evidence="4 5">
    <name type="scientific">Actinidia rufa</name>
    <dbReference type="NCBI Taxonomy" id="165716"/>
    <lineage>
        <taxon>Eukaryota</taxon>
        <taxon>Viridiplantae</taxon>
        <taxon>Streptophyta</taxon>
        <taxon>Embryophyta</taxon>
        <taxon>Tracheophyta</taxon>
        <taxon>Spermatophyta</taxon>
        <taxon>Magnoliopsida</taxon>
        <taxon>eudicotyledons</taxon>
        <taxon>Gunneridae</taxon>
        <taxon>Pentapetalae</taxon>
        <taxon>asterids</taxon>
        <taxon>Ericales</taxon>
        <taxon>Actinidiaceae</taxon>
        <taxon>Actinidia</taxon>
    </lineage>
</organism>
<dbReference type="GO" id="GO:0003676">
    <property type="term" value="F:nucleic acid binding"/>
    <property type="evidence" value="ECO:0007669"/>
    <property type="project" value="InterPro"/>
</dbReference>
<protein>
    <recommendedName>
        <fullName evidence="6">Integrase catalytic domain-containing protein</fullName>
    </recommendedName>
</protein>
<feature type="domain" description="Reverse transcriptase/retrotransposon-derived protein RNase H-like" evidence="3">
    <location>
        <begin position="211"/>
        <end position="276"/>
    </location>
</feature>
<name>A0A7J0FF54_9ERIC</name>
<accession>A0A7J0FF54</accession>
<dbReference type="InterPro" id="IPR012337">
    <property type="entry name" value="RNaseH-like_sf"/>
</dbReference>
<evidence type="ECO:0000259" key="3">
    <source>
        <dbReference type="Pfam" id="PF17919"/>
    </source>
</evidence>
<dbReference type="SUPFAM" id="SSF56672">
    <property type="entry name" value="DNA/RNA polymerases"/>
    <property type="match status" value="1"/>
</dbReference>
<dbReference type="PANTHER" id="PTHR48475">
    <property type="entry name" value="RIBONUCLEASE H"/>
    <property type="match status" value="1"/>
</dbReference>
<feature type="compositionally biased region" description="Polar residues" evidence="1">
    <location>
        <begin position="287"/>
        <end position="297"/>
    </location>
</feature>
<feature type="domain" description="RNase H type-1" evidence="2">
    <location>
        <begin position="347"/>
        <end position="427"/>
    </location>
</feature>
<evidence type="ECO:0000313" key="4">
    <source>
        <dbReference type="EMBL" id="GFY96809.1"/>
    </source>
</evidence>
<sequence>MHEVLSVHSLAKKPRVVAAELRSLTFTKADLERVQPPHYNPLVIHLRMNNYDVRWVLVDTGSLVEVMYYDLFKQFKLTQSDLRPVRAPLVSFNAWSHWLLGMVTLKVQVESQEVAAKQCCLTTVSMKVAMKEVQLVKEEHEVLKNVERNLEAKVVKDLVHFKLDEPSSDHFFLTGANLKNEREPRRRSTIEHIDAVIEEVETLKEESAITECELALQEFKKYLTQPSLLSMPDEGELLYVYLAVLEHAVSSVLLREVDDEQHPIYFVSKMFMDYQTSRDEGSMAGPSENQPAPSNPEVTLESSQVLETVSMGWAIEGAEVISEPPQIDLASAWEMFIDKAKNSLGARAKYEAFIEELRFSNKLKVPELHKFSDSKLVVNQVTGKFKARGHKMAKYLVVAKSLLTGLKAIKIEQVGRDLNSHADALADQGDGCDQVHKVGGGRTIGLDQGDGCDQVKGLLEQQLKIKFYNSTPSYPQCNKQAKASKKTIMNGIKKRLEKVKGKWVEEMPNVLWAYQTTPRKATNKTPYSLSFGFKTVIPLEVDLPTIQIEAYDTNHNEEVFAWDLDLVEEK</sequence>
<dbReference type="InterPro" id="IPR002156">
    <property type="entry name" value="RNaseH_domain"/>
</dbReference>
<comment type="caution">
    <text evidence="4">The sequence shown here is derived from an EMBL/GenBank/DDBJ whole genome shotgun (WGS) entry which is preliminary data.</text>
</comment>
<dbReference type="Proteomes" id="UP000585474">
    <property type="component" value="Unassembled WGS sequence"/>
</dbReference>
<gene>
    <name evidence="4" type="ORF">Acr_11g0011150</name>
</gene>
<dbReference type="AlphaFoldDB" id="A0A7J0FF54"/>
<evidence type="ECO:0000259" key="2">
    <source>
        <dbReference type="Pfam" id="PF13456"/>
    </source>
</evidence>
<dbReference type="InterPro" id="IPR041577">
    <property type="entry name" value="RT_RNaseH_2"/>
</dbReference>
<dbReference type="OrthoDB" id="413122at2759"/>
<dbReference type="InterPro" id="IPR043502">
    <property type="entry name" value="DNA/RNA_pol_sf"/>
</dbReference>
<dbReference type="Gene3D" id="3.30.420.10">
    <property type="entry name" value="Ribonuclease H-like superfamily/Ribonuclease H"/>
    <property type="match status" value="2"/>
</dbReference>
<evidence type="ECO:0000313" key="5">
    <source>
        <dbReference type="Proteomes" id="UP000585474"/>
    </source>
</evidence>
<dbReference type="Pfam" id="PF13456">
    <property type="entry name" value="RVT_3"/>
    <property type="match status" value="1"/>
</dbReference>
<evidence type="ECO:0000256" key="1">
    <source>
        <dbReference type="SAM" id="MobiDB-lite"/>
    </source>
</evidence>
<reference evidence="4 5" key="1">
    <citation type="submission" date="2019-07" db="EMBL/GenBank/DDBJ databases">
        <title>De Novo Assembly of kiwifruit Actinidia rufa.</title>
        <authorList>
            <person name="Sugita-Konishi S."/>
            <person name="Sato K."/>
            <person name="Mori E."/>
            <person name="Abe Y."/>
            <person name="Kisaki G."/>
            <person name="Hamano K."/>
            <person name="Suezawa K."/>
            <person name="Otani M."/>
            <person name="Fukuda T."/>
            <person name="Manabe T."/>
            <person name="Gomi K."/>
            <person name="Tabuchi M."/>
            <person name="Akimitsu K."/>
            <person name="Kataoka I."/>
        </authorList>
    </citation>
    <scope>NUCLEOTIDE SEQUENCE [LARGE SCALE GENOMIC DNA]</scope>
    <source>
        <strain evidence="5">cv. Fuchu</strain>
    </source>
</reference>
<dbReference type="Pfam" id="PF17919">
    <property type="entry name" value="RT_RNaseH_2"/>
    <property type="match status" value="1"/>
</dbReference>